<dbReference type="Pfam" id="PF07992">
    <property type="entry name" value="Pyr_redox_2"/>
    <property type="match status" value="1"/>
</dbReference>
<sequence length="676" mass="75104">MGDSNNIVDTISFVDTASSQRIEPGSVNHPPAPWPAHFKTEPTPDEIARIAKNVVDTVNNHFENVPDLFLDSTQGKVGFWRDHLGLTWKLRTLKGKDKIRNFLQTEAQVKEVPLQIQIDESQPFRKPQVAGFAPVDGLKGIQFYITFTSQNGKGRGVVRLVQDEQTEQWKIWTFFTTLEEYRDSKEPRGPNRPKGVEHGGQPGRMNWAQKRQEEINFTNNEPDVLILGCGQGGLTAAARLKMLNVSSLIIDKNPRVGDNWRNRYHQLVLHDPVWYDHLPYLPFPDTWPIFTPKDKLADWFESYAKALDLNIWVRSTIVSSEYDPARKSWKVVIRRSFVKTSHPAPSSSRESTPATAGAGAGAGLEEELEHMELTVYPKHIIQCTGGSGKPNMPTSIPGISGGVFKGDRLCHSSQFTTATPLSVRGSKKAIVVGACNSAHDICQDFYERGYDVTMVQRSSTFVLSSSAALKYLIGPLYSEGGPAVEDADMFVWSYPSEVLKSLQKDLTQLTIQHDAELLAGLDKAGFKLDKGVDGAGLFAKYLQRQGGYYIDVGTSKLIVEGQISVKSGVGIAAVVENGLKMEDGSVLEADEIVFATGYDNMRSTAREVFGDEQVGDKVGDVWGWDEEGEMRGIWTRSGHEAFWFHGGNLALARYYSRVIALQIKASLEEWNRDASS</sequence>
<feature type="compositionally biased region" description="Basic and acidic residues" evidence="2">
    <location>
        <begin position="183"/>
        <end position="197"/>
    </location>
</feature>
<dbReference type="AlphaFoldDB" id="A0AAE0NW68"/>
<evidence type="ECO:0000313" key="4">
    <source>
        <dbReference type="EMBL" id="KAK3388694.1"/>
    </source>
</evidence>
<name>A0AAE0NW68_SORBR</name>
<dbReference type="PANTHER" id="PTHR43539">
    <property type="entry name" value="FLAVIN-BINDING MONOOXYGENASE-LIKE PROTEIN (AFU_ORTHOLOGUE AFUA_4G09220)"/>
    <property type="match status" value="1"/>
</dbReference>
<reference evidence="4" key="2">
    <citation type="submission" date="2023-07" db="EMBL/GenBank/DDBJ databases">
        <authorList>
            <consortium name="Lawrence Berkeley National Laboratory"/>
            <person name="Haridas S."/>
            <person name="Hensen N."/>
            <person name="Bonometti L."/>
            <person name="Westerberg I."/>
            <person name="Brannstrom I.O."/>
            <person name="Guillou S."/>
            <person name="Cros-Aarteil S."/>
            <person name="Calhoun S."/>
            <person name="Kuo A."/>
            <person name="Mondo S."/>
            <person name="Pangilinan J."/>
            <person name="Riley R."/>
            <person name="LaButti K."/>
            <person name="Andreopoulos B."/>
            <person name="Lipzen A."/>
            <person name="Chen C."/>
            <person name="Yanf M."/>
            <person name="Daum C."/>
            <person name="Ng V."/>
            <person name="Clum A."/>
            <person name="Steindorff A."/>
            <person name="Ohm R."/>
            <person name="Martin F."/>
            <person name="Silar P."/>
            <person name="Natvig D."/>
            <person name="Lalanne C."/>
            <person name="Gautier V."/>
            <person name="Ament-velasquez S.L."/>
            <person name="Kruys A."/>
            <person name="Hutchinson M.I."/>
            <person name="Powell A.J."/>
            <person name="Barry K."/>
            <person name="Miller A.N."/>
            <person name="Grigoriev I.V."/>
            <person name="Debuchy R."/>
            <person name="Gladieux P."/>
            <person name="Thoren M.H."/>
            <person name="Johannesson H."/>
        </authorList>
    </citation>
    <scope>NUCLEOTIDE SEQUENCE</scope>
    <source>
        <strain evidence="4">FGSC 1904</strain>
    </source>
</reference>
<dbReference type="InterPro" id="IPR050982">
    <property type="entry name" value="Auxin_biosynth/cation_transpt"/>
</dbReference>
<evidence type="ECO:0000256" key="1">
    <source>
        <dbReference type="ARBA" id="ARBA00023002"/>
    </source>
</evidence>
<dbReference type="PRINTS" id="PR00411">
    <property type="entry name" value="PNDRDTASEI"/>
</dbReference>
<evidence type="ECO:0000313" key="5">
    <source>
        <dbReference type="Proteomes" id="UP001281003"/>
    </source>
</evidence>
<feature type="compositionally biased region" description="Polar residues" evidence="2">
    <location>
        <begin position="343"/>
        <end position="354"/>
    </location>
</feature>
<keyword evidence="5" id="KW-1185">Reference proteome</keyword>
<dbReference type="Proteomes" id="UP001281003">
    <property type="component" value="Unassembled WGS sequence"/>
</dbReference>
<accession>A0AAE0NW68</accession>
<reference evidence="4" key="1">
    <citation type="journal article" date="2023" name="Mol. Phylogenet. Evol.">
        <title>Genome-scale phylogeny and comparative genomics of the fungal order Sordariales.</title>
        <authorList>
            <person name="Hensen N."/>
            <person name="Bonometti L."/>
            <person name="Westerberg I."/>
            <person name="Brannstrom I.O."/>
            <person name="Guillou S."/>
            <person name="Cros-Aarteil S."/>
            <person name="Calhoun S."/>
            <person name="Haridas S."/>
            <person name="Kuo A."/>
            <person name="Mondo S."/>
            <person name="Pangilinan J."/>
            <person name="Riley R."/>
            <person name="LaButti K."/>
            <person name="Andreopoulos B."/>
            <person name="Lipzen A."/>
            <person name="Chen C."/>
            <person name="Yan M."/>
            <person name="Daum C."/>
            <person name="Ng V."/>
            <person name="Clum A."/>
            <person name="Steindorff A."/>
            <person name="Ohm R.A."/>
            <person name="Martin F."/>
            <person name="Silar P."/>
            <person name="Natvig D.O."/>
            <person name="Lalanne C."/>
            <person name="Gautier V."/>
            <person name="Ament-Velasquez S.L."/>
            <person name="Kruys A."/>
            <person name="Hutchinson M.I."/>
            <person name="Powell A.J."/>
            <person name="Barry K."/>
            <person name="Miller A.N."/>
            <person name="Grigoriev I.V."/>
            <person name="Debuchy R."/>
            <person name="Gladieux P."/>
            <person name="Hiltunen Thoren M."/>
            <person name="Johannesson H."/>
        </authorList>
    </citation>
    <scope>NUCLEOTIDE SEQUENCE</scope>
    <source>
        <strain evidence="4">FGSC 1904</strain>
    </source>
</reference>
<dbReference type="InterPro" id="IPR036188">
    <property type="entry name" value="FAD/NAD-bd_sf"/>
</dbReference>
<dbReference type="Gene3D" id="3.50.50.60">
    <property type="entry name" value="FAD/NAD(P)-binding domain"/>
    <property type="match status" value="1"/>
</dbReference>
<protein>
    <recommendedName>
        <fullName evidence="3">FAD/NAD(P)-binding domain-containing protein</fullName>
    </recommendedName>
</protein>
<dbReference type="PANTHER" id="PTHR43539:SF68">
    <property type="entry name" value="FLAVIN-BINDING MONOOXYGENASE-LIKE PROTEIN (AFU_ORTHOLOGUE AFUA_4G09220)"/>
    <property type="match status" value="1"/>
</dbReference>
<keyword evidence="1" id="KW-0560">Oxidoreductase</keyword>
<evidence type="ECO:0000256" key="2">
    <source>
        <dbReference type="SAM" id="MobiDB-lite"/>
    </source>
</evidence>
<dbReference type="GO" id="GO:0050660">
    <property type="term" value="F:flavin adenine dinucleotide binding"/>
    <property type="evidence" value="ECO:0007669"/>
    <property type="project" value="TreeGrafter"/>
</dbReference>
<feature type="domain" description="FAD/NAD(P)-binding" evidence="3">
    <location>
        <begin position="223"/>
        <end position="462"/>
    </location>
</feature>
<proteinExistence type="predicted"/>
<dbReference type="InterPro" id="IPR023753">
    <property type="entry name" value="FAD/NAD-binding_dom"/>
</dbReference>
<feature type="region of interest" description="Disordered" evidence="2">
    <location>
        <begin position="183"/>
        <end position="204"/>
    </location>
</feature>
<comment type="caution">
    <text evidence="4">The sequence shown here is derived from an EMBL/GenBank/DDBJ whole genome shotgun (WGS) entry which is preliminary data.</text>
</comment>
<dbReference type="EMBL" id="JAUTDP010000015">
    <property type="protein sequence ID" value="KAK3388694.1"/>
    <property type="molecule type" value="Genomic_DNA"/>
</dbReference>
<gene>
    <name evidence="4" type="ORF">B0T20DRAFT_100211</name>
</gene>
<dbReference type="GO" id="GO:0004497">
    <property type="term" value="F:monooxygenase activity"/>
    <property type="evidence" value="ECO:0007669"/>
    <property type="project" value="TreeGrafter"/>
</dbReference>
<organism evidence="4 5">
    <name type="scientific">Sordaria brevicollis</name>
    <dbReference type="NCBI Taxonomy" id="83679"/>
    <lineage>
        <taxon>Eukaryota</taxon>
        <taxon>Fungi</taxon>
        <taxon>Dikarya</taxon>
        <taxon>Ascomycota</taxon>
        <taxon>Pezizomycotina</taxon>
        <taxon>Sordariomycetes</taxon>
        <taxon>Sordariomycetidae</taxon>
        <taxon>Sordariales</taxon>
        <taxon>Sordariaceae</taxon>
        <taxon>Sordaria</taxon>
    </lineage>
</organism>
<feature type="region of interest" description="Disordered" evidence="2">
    <location>
        <begin position="341"/>
        <end position="362"/>
    </location>
</feature>
<dbReference type="SUPFAM" id="SSF51905">
    <property type="entry name" value="FAD/NAD(P)-binding domain"/>
    <property type="match status" value="2"/>
</dbReference>
<evidence type="ECO:0000259" key="3">
    <source>
        <dbReference type="Pfam" id="PF07992"/>
    </source>
</evidence>